<dbReference type="SUPFAM" id="SSF56112">
    <property type="entry name" value="Protein kinase-like (PK-like)"/>
    <property type="match status" value="1"/>
</dbReference>
<organism evidence="2 3">
    <name type="scientific">Micromonospora haikouensis</name>
    <dbReference type="NCBI Taxonomy" id="686309"/>
    <lineage>
        <taxon>Bacteria</taxon>
        <taxon>Bacillati</taxon>
        <taxon>Actinomycetota</taxon>
        <taxon>Actinomycetes</taxon>
        <taxon>Micromonosporales</taxon>
        <taxon>Micromonosporaceae</taxon>
        <taxon>Micromonospora</taxon>
    </lineage>
</organism>
<dbReference type="OrthoDB" id="3806873at2"/>
<dbReference type="Gene3D" id="3.90.1200.10">
    <property type="match status" value="1"/>
</dbReference>
<sequence length="339" mass="35654">MTADLRSLDLPALGAYLADKIPGLTGGLRVDFVDGGRSNLTYAVHAGDRSWALRRPPFGTIAPSANDIHREFRVTAALAGSTVPVAAPVLYCADPAVIGAPFSLAAWVDGVVIRDPGQLAVLAPSTVRAVGHSMIDLLLRLHSVAPASVGLDAFGRPEGFLLRQVHRWKRQWDVVATRSSADADELHRRLAAAVPPQSAPGIVHGDFRLDNIIYSADLSGAAALLDWEMATIGDPLTDLGLLLVYTDPVCAPVLPHGCPVTGSDHFPTRDELVAGYAAGTSRDLTQLTFYEALGYYKLAVIAEGVHRRFVEGMTVGSGFETVGGAVPGLLAAGLARLGG</sequence>
<comment type="caution">
    <text evidence="2">The sequence shown here is derived from an EMBL/GenBank/DDBJ whole genome shotgun (WGS) entry which is preliminary data.</text>
</comment>
<dbReference type="InterPro" id="IPR041726">
    <property type="entry name" value="ACAD10_11_N"/>
</dbReference>
<protein>
    <recommendedName>
        <fullName evidence="1">Aminoglycoside phosphotransferase domain-containing protein</fullName>
    </recommendedName>
</protein>
<evidence type="ECO:0000313" key="3">
    <source>
        <dbReference type="Proteomes" id="UP000032254"/>
    </source>
</evidence>
<dbReference type="InterPro" id="IPR011009">
    <property type="entry name" value="Kinase-like_dom_sf"/>
</dbReference>
<dbReference type="GeneID" id="301307792"/>
<dbReference type="PATRIC" id="fig|47853.6.peg.5800"/>
<proteinExistence type="predicted"/>
<feature type="domain" description="Aminoglycoside phosphotransferase" evidence="1">
    <location>
        <begin position="32"/>
        <end position="250"/>
    </location>
</feature>
<keyword evidence="3" id="KW-1185">Reference proteome</keyword>
<dbReference type="AlphaFoldDB" id="A0A0D0WRR8"/>
<accession>A0A0D0WRR8</accession>
<reference evidence="2 3" key="1">
    <citation type="submission" date="2015-01" db="EMBL/GenBank/DDBJ databases">
        <title>Sequencing and annotation of Micromonospora carbonacea strain JXNU-1 genome.</title>
        <authorList>
            <person name="Long Z."/>
            <person name="Huang Y."/>
            <person name="Jiang Y."/>
        </authorList>
    </citation>
    <scope>NUCLEOTIDE SEQUENCE [LARGE SCALE GENOMIC DNA]</scope>
    <source>
        <strain evidence="2 3">JXNU-1</strain>
    </source>
</reference>
<dbReference type="EMBL" id="JXSX01000003">
    <property type="protein sequence ID" value="KIR61414.1"/>
    <property type="molecule type" value="Genomic_DNA"/>
</dbReference>
<dbReference type="RefSeq" id="WP_043968350.1">
    <property type="nucleotide sequence ID" value="NZ_JXSX01000003.1"/>
</dbReference>
<dbReference type="InterPro" id="IPR002575">
    <property type="entry name" value="Aminoglycoside_PTrfase"/>
</dbReference>
<dbReference type="InterPro" id="IPR052898">
    <property type="entry name" value="ACAD10-like"/>
</dbReference>
<dbReference type="Pfam" id="PF01636">
    <property type="entry name" value="APH"/>
    <property type="match status" value="1"/>
</dbReference>
<dbReference type="Gene3D" id="3.30.200.20">
    <property type="entry name" value="Phosphorylase Kinase, domain 1"/>
    <property type="match status" value="1"/>
</dbReference>
<gene>
    <name evidence="2" type="ORF">TK50_27660</name>
</gene>
<dbReference type="PANTHER" id="PTHR47829:SF1">
    <property type="entry name" value="HAD FAMILY PHOSPHATASE"/>
    <property type="match status" value="1"/>
</dbReference>
<evidence type="ECO:0000313" key="2">
    <source>
        <dbReference type="EMBL" id="KIR61414.1"/>
    </source>
</evidence>
<dbReference type="CDD" id="cd05154">
    <property type="entry name" value="ACAD10_11_N-like"/>
    <property type="match status" value="1"/>
</dbReference>
<dbReference type="Proteomes" id="UP000032254">
    <property type="component" value="Unassembled WGS sequence"/>
</dbReference>
<evidence type="ECO:0000259" key="1">
    <source>
        <dbReference type="Pfam" id="PF01636"/>
    </source>
</evidence>
<dbReference type="PANTHER" id="PTHR47829">
    <property type="entry name" value="HYDROLASE, PUTATIVE (AFU_ORTHOLOGUE AFUA_1G12880)-RELATED"/>
    <property type="match status" value="1"/>
</dbReference>
<name>A0A0D0WRR8_9ACTN</name>